<dbReference type="InterPro" id="IPR000253">
    <property type="entry name" value="FHA_dom"/>
</dbReference>
<feature type="compositionally biased region" description="Polar residues" evidence="2">
    <location>
        <begin position="316"/>
        <end position="337"/>
    </location>
</feature>
<organism evidence="4 5">
    <name type="scientific">Nicrophorus vespilloides</name>
    <name type="common">Boreal carrion beetle</name>
    <dbReference type="NCBI Taxonomy" id="110193"/>
    <lineage>
        <taxon>Eukaryota</taxon>
        <taxon>Metazoa</taxon>
        <taxon>Ecdysozoa</taxon>
        <taxon>Arthropoda</taxon>
        <taxon>Hexapoda</taxon>
        <taxon>Insecta</taxon>
        <taxon>Pterygota</taxon>
        <taxon>Neoptera</taxon>
        <taxon>Endopterygota</taxon>
        <taxon>Coleoptera</taxon>
        <taxon>Polyphaga</taxon>
        <taxon>Staphyliniformia</taxon>
        <taxon>Silphidae</taxon>
        <taxon>Nicrophorinae</taxon>
        <taxon>Nicrophorus</taxon>
    </lineage>
</organism>
<dbReference type="PANTHER" id="PTHR12156:SF5">
    <property type="entry name" value="FI18040P1"/>
    <property type="match status" value="1"/>
</dbReference>
<dbReference type="Proteomes" id="UP000695000">
    <property type="component" value="Unplaced"/>
</dbReference>
<dbReference type="InterPro" id="IPR052212">
    <property type="entry name" value="PH-like_domain"/>
</dbReference>
<dbReference type="RefSeq" id="XP_017770228.1">
    <property type="nucleotide sequence ID" value="XM_017914739.1"/>
</dbReference>
<accession>A0ABM1M6M7</accession>
<dbReference type="Gene3D" id="2.30.29.30">
    <property type="entry name" value="Pleckstrin-homology domain (PH domain)/Phosphotyrosine-binding domain (PTB)"/>
    <property type="match status" value="1"/>
</dbReference>
<dbReference type="InterPro" id="IPR001849">
    <property type="entry name" value="PH_domain"/>
</dbReference>
<keyword evidence="4" id="KW-1185">Reference proteome</keyword>
<dbReference type="RefSeq" id="XP_017770227.1">
    <property type="nucleotide sequence ID" value="XM_017914738.1"/>
</dbReference>
<dbReference type="InterPro" id="IPR008984">
    <property type="entry name" value="SMAD_FHA_dom_sf"/>
</dbReference>
<dbReference type="InterPro" id="IPR011993">
    <property type="entry name" value="PH-like_dom_sf"/>
</dbReference>
<feature type="coiled-coil region" evidence="1">
    <location>
        <begin position="802"/>
        <end position="875"/>
    </location>
</feature>
<name>A0ABM1M6M7_NICVS</name>
<feature type="region of interest" description="Disordered" evidence="2">
    <location>
        <begin position="875"/>
        <end position="897"/>
    </location>
</feature>
<keyword evidence="1" id="KW-0175">Coiled coil</keyword>
<evidence type="ECO:0000313" key="5">
    <source>
        <dbReference type="RefSeq" id="XP_017770227.1"/>
    </source>
</evidence>
<evidence type="ECO:0000313" key="6">
    <source>
        <dbReference type="RefSeq" id="XP_017770228.1"/>
    </source>
</evidence>
<dbReference type="SMART" id="SM00233">
    <property type="entry name" value="PH"/>
    <property type="match status" value="1"/>
</dbReference>
<dbReference type="SUPFAM" id="SSF49879">
    <property type="entry name" value="SMAD/FHA domain"/>
    <property type="match status" value="1"/>
</dbReference>
<feature type="region of interest" description="Disordered" evidence="2">
    <location>
        <begin position="427"/>
        <end position="472"/>
    </location>
</feature>
<reference evidence="5 6" key="1">
    <citation type="submission" date="2025-05" db="UniProtKB">
        <authorList>
            <consortium name="RefSeq"/>
        </authorList>
    </citation>
    <scope>IDENTIFICATION</scope>
    <source>
        <tissue evidence="5 6">Whole Larva</tissue>
    </source>
</reference>
<evidence type="ECO:0000256" key="1">
    <source>
        <dbReference type="SAM" id="Coils"/>
    </source>
</evidence>
<dbReference type="GeneID" id="108557981"/>
<feature type="domain" description="PH" evidence="3">
    <location>
        <begin position="1153"/>
        <end position="1255"/>
    </location>
</feature>
<dbReference type="Pfam" id="PF00498">
    <property type="entry name" value="FHA"/>
    <property type="match status" value="1"/>
</dbReference>
<feature type="compositionally biased region" description="Low complexity" evidence="2">
    <location>
        <begin position="450"/>
        <end position="471"/>
    </location>
</feature>
<gene>
    <name evidence="5 6" type="primary">LOC108557981</name>
</gene>
<evidence type="ECO:0000259" key="3">
    <source>
        <dbReference type="PROSITE" id="PS50003"/>
    </source>
</evidence>
<dbReference type="Pfam" id="PF00169">
    <property type="entry name" value="PH"/>
    <property type="match status" value="1"/>
</dbReference>
<dbReference type="PROSITE" id="PS50003">
    <property type="entry name" value="PH_DOMAIN"/>
    <property type="match status" value="1"/>
</dbReference>
<dbReference type="Gene3D" id="2.60.200.20">
    <property type="match status" value="1"/>
</dbReference>
<dbReference type="PANTHER" id="PTHR12156">
    <property type="entry name" value="PLECKSTRIN HOMOLOGY-LIKE DOMAIN, FAMILY B, MEMBER 3"/>
    <property type="match status" value="1"/>
</dbReference>
<feature type="coiled-coil region" evidence="1">
    <location>
        <begin position="647"/>
        <end position="720"/>
    </location>
</feature>
<sequence length="1264" mass="142860">MSGLTLSSSSGGPTTGVPKGAVEFTESSGRALKLQTDGPHLVSMGGDRLSTAVTLHPLPSGIITLGSSPKVDINVQGTGVLPVHCHIENVEGVVTIYPTSGQVCIDGVATAEPSRLTQGVILTIGRSNYMRFNHPAEAKLMKSVLPNSRISMAPFPFDNVMYLQKQSNKKPPVAPRRSPRESMSDEEPPSNIMTKVSKFEYLAAQNFRKSISPKVFSANLVTVNTPAKDVLGKAPPDLHNFAKNISQPAVNYSDSGFEEKQKNKTPDRQIFGCKSPAYVNVAINEGKSINNKVVLFENGSAPKPQNINHEQPHELNNITRNYNPSTTPTHKNTNVSHGLNKPHCRSVTPTSSGDRTDQQRLSGSLGDLTANNFESLAVRKNEAEIRRNQAQVDRIKEQEIEKAEQVRLEEILNMCAEYDKQVQCEKSMKPTPNRIKTNGSLPRDKRTCISPNLLSSPGGGSPLHSSSPSQSKDNTVFKFEVDKPNNHSYENVSINHNHQVYYETVEIRKHNIGEEGKNCMSTYENVSISNNGIPHFPQSPRTRIKTFVTTNKESPTKYELLDRNEQNRDLSNKHLDSTSNFKSKTLPPKFILAMKEEKDYILQLENYENLTLNNHSASLSNNLNVSQEIGSNDMIGRIDRDANVQKIQALRSDRKEKLNAITSLKRQMAEIESHGEELCRELELEKALIVGEYKSKELEIEKLELRKEQLMKRALRLDEKMNESQVIQEEDQKMCKEKLLDAQENLSTIELKLSILPKSTPDYDTTFDELLLAQEVLDTERKTFEDLEFHHLEEEADWLASREEIQREILELTKRIDELSHQINDLDKEKTVTTNVNAKEYKKIEEKRLDFSRKIEEIRNQIKIIDAELSALNNKESDDEVSTDSDSDKTKDTSEGRLLSDSSLNQISDLSCSYIISSTKLIEEDFNMSQSFNEKLFMDKSVLDDGLGKKIPSQDDIDRISKITIDAPINMVEDSRGSLGRKTIESLKEIERNRQLHLVQQGSQVIENERRRVLALKQKVQNEVRSKWAQRKQDCLSYNSTGSDETPNEIMENEQKLDASDATSGDLVCNKLSPSPTQARTESEEAESPRPLSETSDISVEVGTALTKRRNRADKLRPLTRYLPIRSSELDLKQHIESAGHQVNLCPHIIMNTTSCRGFLHKRGSKLNGWSRRWFVFDRIHRTLAYYADKNEKKVRGGAYFQAIEEVYLDHANTVKSPNPHLTFVVKTHERYYYLMAPSPEAMRIWIDVIFTGAEGYQEFDHGT</sequence>
<proteinExistence type="predicted"/>
<evidence type="ECO:0000256" key="2">
    <source>
        <dbReference type="SAM" id="MobiDB-lite"/>
    </source>
</evidence>
<feature type="region of interest" description="Disordered" evidence="2">
    <location>
        <begin position="316"/>
        <end position="366"/>
    </location>
</feature>
<feature type="region of interest" description="Disordered" evidence="2">
    <location>
        <begin position="1"/>
        <end position="21"/>
    </location>
</feature>
<evidence type="ECO:0000313" key="4">
    <source>
        <dbReference type="Proteomes" id="UP000695000"/>
    </source>
</evidence>
<feature type="region of interest" description="Disordered" evidence="2">
    <location>
        <begin position="1057"/>
        <end position="1098"/>
    </location>
</feature>
<feature type="compositionally biased region" description="Basic and acidic residues" evidence="2">
    <location>
        <begin position="886"/>
        <end position="895"/>
    </location>
</feature>
<dbReference type="SUPFAM" id="SSF50729">
    <property type="entry name" value="PH domain-like"/>
    <property type="match status" value="1"/>
</dbReference>
<feature type="region of interest" description="Disordered" evidence="2">
    <location>
        <begin position="166"/>
        <end position="191"/>
    </location>
</feature>
<protein>
    <submittedName>
        <fullName evidence="5 6">Pleckstrin homology-like domain family B member 1</fullName>
    </submittedName>
</protein>
<feature type="compositionally biased region" description="Low complexity" evidence="2">
    <location>
        <begin position="1"/>
        <end position="16"/>
    </location>
</feature>